<dbReference type="Proteomes" id="UP000241440">
    <property type="component" value="Unassembled WGS sequence"/>
</dbReference>
<feature type="chain" id="PRO_5032786977" description="Lipoprotein" evidence="1">
    <location>
        <begin position="23"/>
        <end position="141"/>
    </location>
</feature>
<evidence type="ECO:0000256" key="1">
    <source>
        <dbReference type="SAM" id="SignalP"/>
    </source>
</evidence>
<name>A0A855SF11_PHOAN</name>
<proteinExistence type="predicted"/>
<accession>A0A855SF11</accession>
<dbReference type="EMBL" id="PYOY01000002">
    <property type="protein sequence ID" value="PSX08488.1"/>
    <property type="molecule type" value="Genomic_DNA"/>
</dbReference>
<comment type="caution">
    <text evidence="2">The sequence shown here is derived from an EMBL/GenBank/DDBJ whole genome shotgun (WGS) entry which is preliminary data.</text>
</comment>
<feature type="signal peptide" evidence="1">
    <location>
        <begin position="1"/>
        <end position="22"/>
    </location>
</feature>
<dbReference type="GeneID" id="61230006"/>
<keyword evidence="1" id="KW-0732">Signal</keyword>
<dbReference type="AlphaFoldDB" id="A0A855SF11"/>
<evidence type="ECO:0008006" key="4">
    <source>
        <dbReference type="Google" id="ProtNLM"/>
    </source>
</evidence>
<organism evidence="2 3">
    <name type="scientific">Photobacterium angustum</name>
    <dbReference type="NCBI Taxonomy" id="661"/>
    <lineage>
        <taxon>Bacteria</taxon>
        <taxon>Pseudomonadati</taxon>
        <taxon>Pseudomonadota</taxon>
        <taxon>Gammaproteobacteria</taxon>
        <taxon>Vibrionales</taxon>
        <taxon>Vibrionaceae</taxon>
        <taxon>Photobacterium</taxon>
    </lineage>
</organism>
<evidence type="ECO:0000313" key="2">
    <source>
        <dbReference type="EMBL" id="PSX08488.1"/>
    </source>
</evidence>
<dbReference type="PROSITE" id="PS51257">
    <property type="entry name" value="PROKAR_LIPOPROTEIN"/>
    <property type="match status" value="1"/>
</dbReference>
<sequence>MKKSNHLLFISLFMLTSCSANAYTSTTFTSGGLDYEVIASEQTAFSATHSQDNKVTKGVQVQNEDLNINGLVSGSIILKTIFSDALPFDEPDMSKKRLGGGIWIIQYPEGTDLSKKLNWLQQQDGVTKAEIEVVNNLLKPN</sequence>
<reference evidence="2 3" key="1">
    <citation type="submission" date="2018-01" db="EMBL/GenBank/DDBJ databases">
        <title>Whole genome sequencing of Histamine producing bacteria.</title>
        <authorList>
            <person name="Butler K."/>
        </authorList>
    </citation>
    <scope>NUCLEOTIDE SEQUENCE [LARGE SCALE GENOMIC DNA]</scope>
    <source>
        <strain evidence="2 3">A2-1</strain>
    </source>
</reference>
<protein>
    <recommendedName>
        <fullName evidence="4">Lipoprotein</fullName>
    </recommendedName>
</protein>
<gene>
    <name evidence="2" type="ORF">C0W41_05165</name>
</gene>
<evidence type="ECO:0000313" key="3">
    <source>
        <dbReference type="Proteomes" id="UP000241440"/>
    </source>
</evidence>
<dbReference type="RefSeq" id="WP_045082512.1">
    <property type="nucleotide sequence ID" value="NZ_JZSN01000004.1"/>
</dbReference>